<keyword evidence="2" id="KW-0472">Membrane</keyword>
<name>A0ABW2KC56_9ACTN</name>
<reference evidence="4" key="1">
    <citation type="journal article" date="2019" name="Int. J. Syst. Evol. Microbiol.">
        <title>The Global Catalogue of Microorganisms (GCM) 10K type strain sequencing project: providing services to taxonomists for standard genome sequencing and annotation.</title>
        <authorList>
            <consortium name="The Broad Institute Genomics Platform"/>
            <consortium name="The Broad Institute Genome Sequencing Center for Infectious Disease"/>
            <person name="Wu L."/>
            <person name="Ma J."/>
        </authorList>
    </citation>
    <scope>NUCLEOTIDE SEQUENCE [LARGE SCALE GENOMIC DNA]</scope>
    <source>
        <strain evidence="4">CGMCC 4.7382</strain>
    </source>
</reference>
<feature type="transmembrane region" description="Helical" evidence="2">
    <location>
        <begin position="67"/>
        <end position="90"/>
    </location>
</feature>
<evidence type="ECO:0000313" key="3">
    <source>
        <dbReference type="EMBL" id="MFC7326904.1"/>
    </source>
</evidence>
<gene>
    <name evidence="3" type="ORF">ACFQRF_04045</name>
</gene>
<accession>A0ABW2KC56</accession>
<keyword evidence="4" id="KW-1185">Reference proteome</keyword>
<dbReference type="RefSeq" id="WP_379868881.1">
    <property type="nucleotide sequence ID" value="NZ_JBHTBH010000001.1"/>
</dbReference>
<evidence type="ECO:0008006" key="5">
    <source>
        <dbReference type="Google" id="ProtNLM"/>
    </source>
</evidence>
<feature type="transmembrane region" description="Helical" evidence="2">
    <location>
        <begin position="39"/>
        <end position="60"/>
    </location>
</feature>
<proteinExistence type="predicted"/>
<dbReference type="Proteomes" id="UP001596540">
    <property type="component" value="Unassembled WGS sequence"/>
</dbReference>
<feature type="region of interest" description="Disordered" evidence="1">
    <location>
        <begin position="133"/>
        <end position="152"/>
    </location>
</feature>
<feature type="compositionally biased region" description="Basic and acidic residues" evidence="1">
    <location>
        <begin position="138"/>
        <end position="152"/>
    </location>
</feature>
<sequence>MQEHDARILRGAAIPTAVVGAIASVIAFAMAGLHGLTGAVVGTVLVIVFFAVSAIVLAWVGKNWPPLVLMAGLATYTVKVVVLGIVLIFFGGTTVFDGNAFALTAAVCVVTWLTGHSIGSMKVRRLYVEPAESPAAEHGTEAERTGTVEDRR</sequence>
<organism evidence="3 4">
    <name type="scientific">Marinactinospora rubrisoli</name>
    <dbReference type="NCBI Taxonomy" id="2715399"/>
    <lineage>
        <taxon>Bacteria</taxon>
        <taxon>Bacillati</taxon>
        <taxon>Actinomycetota</taxon>
        <taxon>Actinomycetes</taxon>
        <taxon>Streptosporangiales</taxon>
        <taxon>Nocardiopsidaceae</taxon>
        <taxon>Marinactinospora</taxon>
    </lineage>
</organism>
<feature type="transmembrane region" description="Helical" evidence="2">
    <location>
        <begin position="96"/>
        <end position="115"/>
    </location>
</feature>
<keyword evidence="2" id="KW-0812">Transmembrane</keyword>
<keyword evidence="2" id="KW-1133">Transmembrane helix</keyword>
<dbReference type="EMBL" id="JBHTBH010000001">
    <property type="protein sequence ID" value="MFC7326904.1"/>
    <property type="molecule type" value="Genomic_DNA"/>
</dbReference>
<evidence type="ECO:0000256" key="2">
    <source>
        <dbReference type="SAM" id="Phobius"/>
    </source>
</evidence>
<evidence type="ECO:0000313" key="4">
    <source>
        <dbReference type="Proteomes" id="UP001596540"/>
    </source>
</evidence>
<evidence type="ECO:0000256" key="1">
    <source>
        <dbReference type="SAM" id="MobiDB-lite"/>
    </source>
</evidence>
<comment type="caution">
    <text evidence="3">The sequence shown here is derived from an EMBL/GenBank/DDBJ whole genome shotgun (WGS) entry which is preliminary data.</text>
</comment>
<feature type="transmembrane region" description="Helical" evidence="2">
    <location>
        <begin position="12"/>
        <end position="33"/>
    </location>
</feature>
<protein>
    <recommendedName>
        <fullName evidence="5">ATP synthase protein I</fullName>
    </recommendedName>
</protein>